<dbReference type="RefSeq" id="WP_238294102.1">
    <property type="nucleotide sequence ID" value="NZ_BPQS01000097.1"/>
</dbReference>
<protein>
    <submittedName>
        <fullName evidence="1">Uncharacterized protein</fullName>
    </submittedName>
</protein>
<gene>
    <name evidence="1" type="ORF">QWZ18_29410</name>
</gene>
<name>A0ABT8AZ30_9HYPH</name>
<evidence type="ECO:0000313" key="1">
    <source>
        <dbReference type="EMBL" id="MDN3574700.1"/>
    </source>
</evidence>
<dbReference type="EMBL" id="JAUFPT010000112">
    <property type="protein sequence ID" value="MDN3574700.1"/>
    <property type="molecule type" value="Genomic_DNA"/>
</dbReference>
<comment type="caution">
    <text evidence="1">The sequence shown here is derived from an EMBL/GenBank/DDBJ whole genome shotgun (WGS) entry which is preliminary data.</text>
</comment>
<dbReference type="SUPFAM" id="SSF53448">
    <property type="entry name" value="Nucleotide-diphospho-sugar transferases"/>
    <property type="match status" value="1"/>
</dbReference>
<reference evidence="2" key="1">
    <citation type="journal article" date="2019" name="Int. J. Syst. Evol. Microbiol.">
        <title>The Global Catalogue of Microorganisms (GCM) 10K type strain sequencing project: providing services to taxonomists for standard genome sequencing and annotation.</title>
        <authorList>
            <consortium name="The Broad Institute Genomics Platform"/>
            <consortium name="The Broad Institute Genome Sequencing Center for Infectious Disease"/>
            <person name="Wu L."/>
            <person name="Ma J."/>
        </authorList>
    </citation>
    <scope>NUCLEOTIDE SEQUENCE [LARGE SCALE GENOMIC DNA]</scope>
    <source>
        <strain evidence="2">CECT 7806</strain>
    </source>
</reference>
<evidence type="ECO:0000313" key="2">
    <source>
        <dbReference type="Proteomes" id="UP001244297"/>
    </source>
</evidence>
<sequence length="388" mass="43642">MLVPKEIVKGKDVKRFEITNRATLAEARNAIDFDEVVVNTAEIKRRNLLPCALKYALWALRPGGRLIVNDEGLMDAGPPPYVFPFNLVRQCTFKFLANDTSLIDFDQRGRIVMERHAPVLGPAWSAGVIFSGNKAELPVLHSCLDSLRNQPELSPEMFGEIAVCGPHAARELLSEHKDVRWIDYDEPPGDRFLICKKKNLLIDSLKNPKIVILHARIKLANDALTRTPREFDISGPNTSFLHNNRLIPYPSLTQSDSVWPGILPRRRTLSSRQLSDADPILLHERAGLFVDGSAFYVRRAAWKSCPLNDAIAWLEGEDVEWCSRAFLQGFLIDMAPQSLATSQTNKLSIPPNLGSWTPKAARAISIMRSGKSMMKHAIEPFFRKKDQI</sequence>
<keyword evidence="2" id="KW-1185">Reference proteome</keyword>
<organism evidence="1 2">
    <name type="scientific">Methylobacterium longum</name>
    <dbReference type="NCBI Taxonomy" id="767694"/>
    <lineage>
        <taxon>Bacteria</taxon>
        <taxon>Pseudomonadati</taxon>
        <taxon>Pseudomonadota</taxon>
        <taxon>Alphaproteobacteria</taxon>
        <taxon>Hyphomicrobiales</taxon>
        <taxon>Methylobacteriaceae</taxon>
        <taxon>Methylobacterium</taxon>
    </lineage>
</organism>
<proteinExistence type="predicted"/>
<dbReference type="InterPro" id="IPR029044">
    <property type="entry name" value="Nucleotide-diphossugar_trans"/>
</dbReference>
<dbReference type="Proteomes" id="UP001244297">
    <property type="component" value="Unassembled WGS sequence"/>
</dbReference>
<accession>A0ABT8AZ30</accession>